<keyword evidence="3 4" id="KW-0418">Kinase</keyword>
<proteinExistence type="inferred from homology"/>
<name>A0ABQ7R3F6_PLUXY</name>
<dbReference type="Gene3D" id="3.40.50.300">
    <property type="entry name" value="P-loop containing nucleotide triphosphate hydrolases"/>
    <property type="match status" value="1"/>
</dbReference>
<evidence type="ECO:0000313" key="5">
    <source>
        <dbReference type="EMBL" id="KAG7311816.1"/>
    </source>
</evidence>
<dbReference type="CDD" id="cd01428">
    <property type="entry name" value="ADK"/>
    <property type="match status" value="1"/>
</dbReference>
<keyword evidence="2" id="KW-0547">Nucleotide-binding</keyword>
<dbReference type="PANTHER" id="PTHR23359">
    <property type="entry name" value="NUCLEOTIDE KINASE"/>
    <property type="match status" value="1"/>
</dbReference>
<dbReference type="InterPro" id="IPR000850">
    <property type="entry name" value="Adenylat/UMP-CMP_kin"/>
</dbReference>
<dbReference type="EMBL" id="JAHIBW010000004">
    <property type="protein sequence ID" value="KAG7311816.1"/>
    <property type="molecule type" value="Genomic_DNA"/>
</dbReference>
<dbReference type="SUPFAM" id="SSF52540">
    <property type="entry name" value="P-loop containing nucleoside triphosphate hydrolases"/>
    <property type="match status" value="1"/>
</dbReference>
<keyword evidence="1 4" id="KW-0808">Transferase</keyword>
<gene>
    <name evidence="5" type="ORF">JYU34_002899</name>
</gene>
<evidence type="ECO:0000313" key="6">
    <source>
        <dbReference type="Proteomes" id="UP000823941"/>
    </source>
</evidence>
<dbReference type="Proteomes" id="UP000823941">
    <property type="component" value="Chromosome 4"/>
</dbReference>
<dbReference type="PRINTS" id="PR00094">
    <property type="entry name" value="ADENYLTKNASE"/>
</dbReference>
<organism evidence="5 6">
    <name type="scientific">Plutella xylostella</name>
    <name type="common">Diamondback moth</name>
    <name type="synonym">Plutella maculipennis</name>
    <dbReference type="NCBI Taxonomy" id="51655"/>
    <lineage>
        <taxon>Eukaryota</taxon>
        <taxon>Metazoa</taxon>
        <taxon>Ecdysozoa</taxon>
        <taxon>Arthropoda</taxon>
        <taxon>Hexapoda</taxon>
        <taxon>Insecta</taxon>
        <taxon>Pterygota</taxon>
        <taxon>Neoptera</taxon>
        <taxon>Endopterygota</taxon>
        <taxon>Lepidoptera</taxon>
        <taxon>Glossata</taxon>
        <taxon>Ditrysia</taxon>
        <taxon>Yponomeutoidea</taxon>
        <taxon>Plutellidae</taxon>
        <taxon>Plutella</taxon>
    </lineage>
</organism>
<reference evidence="5 6" key="1">
    <citation type="submission" date="2021-06" db="EMBL/GenBank/DDBJ databases">
        <title>A haploid diamondback moth (Plutella xylostella L.) genome assembly resolves 31 chromosomes and identifies a diamide resistance mutation.</title>
        <authorList>
            <person name="Ward C.M."/>
            <person name="Perry K.D."/>
            <person name="Baker G."/>
            <person name="Powis K."/>
            <person name="Heckel D.G."/>
            <person name="Baxter S.W."/>
        </authorList>
    </citation>
    <scope>NUCLEOTIDE SEQUENCE [LARGE SCALE GENOMIC DNA]</scope>
    <source>
        <strain evidence="5 6">LV</strain>
        <tissue evidence="5">Single pupa</tissue>
    </source>
</reference>
<dbReference type="InterPro" id="IPR027417">
    <property type="entry name" value="P-loop_NTPase"/>
</dbReference>
<evidence type="ECO:0000256" key="2">
    <source>
        <dbReference type="ARBA" id="ARBA00022741"/>
    </source>
</evidence>
<keyword evidence="6" id="KW-1185">Reference proteome</keyword>
<comment type="similarity">
    <text evidence="4">Belongs to the adenylate kinase family.</text>
</comment>
<protein>
    <recommendedName>
        <fullName evidence="7">Adenylate kinase</fullName>
    </recommendedName>
</protein>
<comment type="caution">
    <text evidence="5">The sequence shown here is derived from an EMBL/GenBank/DDBJ whole genome shotgun (WGS) entry which is preliminary data.</text>
</comment>
<evidence type="ECO:0000256" key="1">
    <source>
        <dbReference type="ARBA" id="ARBA00022679"/>
    </source>
</evidence>
<evidence type="ECO:0000256" key="4">
    <source>
        <dbReference type="RuleBase" id="RU003330"/>
    </source>
</evidence>
<evidence type="ECO:0008006" key="7">
    <source>
        <dbReference type="Google" id="ProtNLM"/>
    </source>
</evidence>
<evidence type="ECO:0000256" key="3">
    <source>
        <dbReference type="ARBA" id="ARBA00022777"/>
    </source>
</evidence>
<dbReference type="Pfam" id="PF00406">
    <property type="entry name" value="ADK"/>
    <property type="match status" value="1"/>
</dbReference>
<accession>A0ABQ7R3F6</accession>
<sequence length="236" mass="26815">MEDNICTSCGTFIPDKDIGCPVKCRDPRCSAYNKPPLIDISRTHIICLLGAPQSGKSLQCDKLVARYGYCLLTAEEVLYAEVKEGGQSKRARCVADVIQRGDRVPDQIVVNLIKEAIIRESPTTNGFIIKGYPKDKKQALIFERTIAPICAFIYLESLPDILAARLRQTYYFDPELTEEQKEEVIMRKLAKFTWDVNMLMRVYPKKARRINTNKPINEVFDDITYFLDPIAMPGGK</sequence>